<protein>
    <submittedName>
        <fullName evidence="1">Uncharacterized protein</fullName>
    </submittedName>
</protein>
<dbReference type="AlphaFoldDB" id="A0A6C0BLY7"/>
<sequence length="145" mass="16862">MTTYLFIENATFWPYVITDQDGHHWGNIRPNGYYSLKVNYSPTFERQYIFSNQHGFFTIKLGRDGNISQLRPHRGIHLEVKPEEYNARIQVRAPPVMTSGMVTPCCHMHGLTRNKLLITPARNIFWRISPRLAPVVPDQVLRISP</sequence>
<accession>A0A6C0BLY7</accession>
<name>A0A6C0BLY7_9ZZZZ</name>
<organism evidence="1">
    <name type="scientific">viral metagenome</name>
    <dbReference type="NCBI Taxonomy" id="1070528"/>
    <lineage>
        <taxon>unclassified sequences</taxon>
        <taxon>metagenomes</taxon>
        <taxon>organismal metagenomes</taxon>
    </lineage>
</organism>
<dbReference type="EMBL" id="MN739177">
    <property type="protein sequence ID" value="QHS92313.1"/>
    <property type="molecule type" value="Genomic_DNA"/>
</dbReference>
<reference evidence="1" key="1">
    <citation type="journal article" date="2020" name="Nature">
        <title>Giant virus diversity and host interactions through global metagenomics.</title>
        <authorList>
            <person name="Schulz F."/>
            <person name="Roux S."/>
            <person name="Paez-Espino D."/>
            <person name="Jungbluth S."/>
            <person name="Walsh D.A."/>
            <person name="Denef V.J."/>
            <person name="McMahon K.D."/>
            <person name="Konstantinidis K.T."/>
            <person name="Eloe-Fadrosh E.A."/>
            <person name="Kyrpides N.C."/>
            <person name="Woyke T."/>
        </authorList>
    </citation>
    <scope>NUCLEOTIDE SEQUENCE</scope>
    <source>
        <strain evidence="1">GVMAG-M-3300014204-73</strain>
    </source>
</reference>
<proteinExistence type="predicted"/>
<evidence type="ECO:0000313" key="1">
    <source>
        <dbReference type="EMBL" id="QHS92313.1"/>
    </source>
</evidence>